<dbReference type="GO" id="GO:0005524">
    <property type="term" value="F:ATP binding"/>
    <property type="evidence" value="ECO:0007669"/>
    <property type="project" value="UniProtKB-KW"/>
</dbReference>
<dbReference type="InterPro" id="IPR001789">
    <property type="entry name" value="Sig_transdc_resp-reg_receiver"/>
</dbReference>
<keyword evidence="8" id="KW-0902">Two-component regulatory system</keyword>
<sequence>MNKQTILCVDDERNVLLSLRTQLLRRFPDCRVEIAESADEALELIDELLSEGVEIPLVISDQIMPGMKGDRLLIELHHRYPQILQVMLTGQASAEDVGNVVNQGNLYRFLAKPWNEIDLCLTVTEALRRYQQEQLLSQQQMALERANRELEAWNANLENLVQQRTEELQQEICHRQRIEENLQISEARNRATIAAIPDLLLRVKGDGTCLEFIPPLSDRADDFLPIASHLSEVLPPEQLQAELQALERVLTTGEVQTIEHQLLKEDKIAHEEVRVAACGADEFLLIVRDISDRKLQEIALQSLMEGTASVTGKDFFLCLAEKITVALDVSHVFIAKQVGESLETLAIYYDQQFQPNILYEIANTPCGYAMQQGIYYCPKDVQSCFPLDEALPKIGVESYLGLALKNALGETIGVLCILNRKPIANPKRAELLLKIFAARAAAEMERLQALESLQELNNQLEQRVQERTQELSQARNFLEAIIDNLPVALFVKDGRPEHFGKFLLWNNTSEIMFGCTKEQAIGKTVYDFFPKEQADFFYEKDCSSFEDGEVENIAEEPIDSLTLGRRLLHTIKVPLFDEMDNPQYLVCISEDITDQKRAEIALGESEAKFRRLVEGITDLIWSTDMEGLFTYLSPQFKQLFGWEAQAWLGKSLFPLIHPDDLKTIAANFEQILTSGEKLNAQEFRHLCQDGTHIWVSVNATPVKDADGKVVALQGILQDISDRKRTEKQLQSERLRLQLALEAAEMGTWESNLETGIWSERTEAIFGYAPGTFLGDREAFMKLVCVEDQEQVFQALSHSFATQSPYRVEYRINHLNGEKRWVAVNGKVVENEEGEEGEGRRIVGVALDITERKRAEEALRLSQEQLQLALDGSGDGLWDWNIPTGEVYLSPRWLRMLGYEVGELPAHVDTWAQLLYPDDRPHVMEVLNAHLQDDSISYQVEYRALSKTGEWKWFADYGKVVSRDADGKPLRMVGLQRDITQRKQVEDQIREQEQFLRSIYEGVNQPIFVTDVLPDQSVRVMGWNPVAEKFAGKTTAEVKGKSIEEIFIPEDVPAILQRYAQCIATKQSLSFEECINLQDRPLWTISTYNPLIDAEGEVYRIVGTVYDITDRKRAEEALSQSETKYRRIFDNSQVGIFRSRIEDGLILSANQHFVELIGYQSIDEVVGKNKTADFYSIDLRQQVLEHLRQFGHLNNFEFEFQQHGGKQCWGLVSLSLNIEEQCIDGVINDISDRKHTEAQLQEQEFFLRSIYNGTENPIFVIDATENGEFYYVGWNSATEKMSGLYANDVIGTTPIESFGIEQGNAFCENYRHCLEVGEAIQYEESFSFQGNIIWTLTTLNPLKHLDGNIYRIIGTAIDISSLKQTETALRESQQFIQSIAENTPNIIYIYDLSEQRNIYCNREVSSILGYTIDEIKAMGSNVLPSLVHPDDWAKVLEYQQTIAAAQDNQIIDQEYRMLHIDGSWRYLLDRASVFKRDPEGRVLQYIGAAQDVSDRKLAEAELRDSEERLRLALTAANQGLYDLNPQTGIAIVSPEYALMLGYDPSEFQETNAKWIERLHPDDIERVAATYQAYVRGELSDYKVEFRQRTKQGDWKWILSIGKVVAWDEAGQPLRMLGTHTDISDRKLTEEVLQAEQLRLNLALDAVQMATWSCNLQTGKLIWSDRAQEIFGFEPSTFPGDRETFIAMIHPEDYDRVIQAIAHTFETEDPYAIEYRIRRRDGEIAWVAVWGIITQDESSMERQLIGVVTDISDRKRAEAALRKSEVLLRRVFESNVAGMVFSNFDGQIVEANDRFLQMLGYSREDLQSGLPPWNEMTPPEHLAADIYAIEELTRTGEIKPWEKEYFRKDGSRIPVLIGAAFIEGSDPQTIAIVVDISDRKHAEEALRQANIDLEVRVEERTAELKQAKEAAEMANRAKSEFLANVSHELRTPLNGILGYTQILQNSTTLTDRDREGLGVIYRCGTHLLTLISDILDLAKIEAKKLELQVTELHLAPFLRDLIEICQISTQQKNVRFIYEAPFPLPREIFVDAKRLRQVLLNLLGNAIKFTDQGSITFSVEVLGQEQQLPDSGEEAWTEFTIRFTIADTGIGISPEQLKRIPLPFEQVGDIAHKSEGTGLGLAITHNLLTMMGATLEVQSQLGQGSVFGFILKVPATTAAIEENATTPQPKIIGFKGQPRKILVVDDKPDNRLIFLNLLQPLGFEMLEAESGQSGLDLAISWQPDLIVVDLSMPGMNGWELIRLLRQLPQGESLAIVLSSARVFESDRQRSLEMGANAFLEKPFQSAQLLEILQTHMNLEWIYTPIDRQKPFQQDTSGSDLALSIVPPSLEILNELMDLALKGMLNKLIDITVQLEASDPKLAPFASKLRSQAERFQIKEIRKFISFYRDQLT</sequence>
<evidence type="ECO:0000259" key="12">
    <source>
        <dbReference type="PROSITE" id="PS50110"/>
    </source>
</evidence>
<dbReference type="Gene3D" id="3.30.450.40">
    <property type="match status" value="1"/>
</dbReference>
<dbReference type="SMART" id="SM00448">
    <property type="entry name" value="REC"/>
    <property type="match status" value="2"/>
</dbReference>
<proteinExistence type="predicted"/>
<dbReference type="Pfam" id="PF08448">
    <property type="entry name" value="PAS_4"/>
    <property type="match status" value="2"/>
</dbReference>
<dbReference type="EMBL" id="JAZBJZ010000110">
    <property type="protein sequence ID" value="MEE3719080.1"/>
    <property type="molecule type" value="Genomic_DNA"/>
</dbReference>
<feature type="domain" description="PAS" evidence="13">
    <location>
        <begin position="1242"/>
        <end position="1297"/>
    </location>
</feature>
<dbReference type="CDD" id="cd16922">
    <property type="entry name" value="HATPase_EvgS-ArcB-TorS-like"/>
    <property type="match status" value="1"/>
</dbReference>
<dbReference type="SUPFAM" id="SSF55874">
    <property type="entry name" value="ATPase domain of HSP90 chaperone/DNA topoisomerase II/histidine kinase"/>
    <property type="match status" value="1"/>
</dbReference>
<feature type="domain" description="PAC" evidence="14">
    <location>
        <begin position="1450"/>
        <end position="1503"/>
    </location>
</feature>
<feature type="domain" description="PAS" evidence="13">
    <location>
        <begin position="605"/>
        <end position="675"/>
    </location>
</feature>
<dbReference type="SMART" id="SM00065">
    <property type="entry name" value="GAF"/>
    <property type="match status" value="1"/>
</dbReference>
<feature type="domain" description="PAC" evidence="14">
    <location>
        <begin position="1064"/>
        <end position="1119"/>
    </location>
</feature>
<dbReference type="SUPFAM" id="SSF52172">
    <property type="entry name" value="CheY-like"/>
    <property type="match status" value="2"/>
</dbReference>
<dbReference type="Gene3D" id="2.10.70.100">
    <property type="match status" value="2"/>
</dbReference>
<feature type="coiled-coil region" evidence="10">
    <location>
        <begin position="1888"/>
        <end position="1922"/>
    </location>
</feature>
<feature type="domain" description="PAC" evidence="14">
    <location>
        <begin position="1837"/>
        <end position="1886"/>
    </location>
</feature>
<evidence type="ECO:0000256" key="9">
    <source>
        <dbReference type="PROSITE-ProRule" id="PRU00169"/>
    </source>
</evidence>
<evidence type="ECO:0000256" key="1">
    <source>
        <dbReference type="ARBA" id="ARBA00000085"/>
    </source>
</evidence>
<feature type="domain" description="PAS" evidence="13">
    <location>
        <begin position="991"/>
        <end position="1065"/>
    </location>
</feature>
<keyword evidence="4" id="KW-0808">Transferase</keyword>
<feature type="domain" description="PAC" evidence="14">
    <location>
        <begin position="937"/>
        <end position="990"/>
    </location>
</feature>
<dbReference type="SMART" id="SM00086">
    <property type="entry name" value="PAC"/>
    <property type="match status" value="11"/>
</dbReference>
<dbReference type="SMART" id="SM00387">
    <property type="entry name" value="HATPase_c"/>
    <property type="match status" value="1"/>
</dbReference>
<keyword evidence="6" id="KW-0418">Kinase</keyword>
<dbReference type="InterPro" id="IPR013767">
    <property type="entry name" value="PAS_fold"/>
</dbReference>
<feature type="domain" description="PAS" evidence="13">
    <location>
        <begin position="1634"/>
        <end position="1706"/>
    </location>
</feature>
<dbReference type="InterPro" id="IPR003661">
    <property type="entry name" value="HisK_dim/P_dom"/>
</dbReference>
<dbReference type="InterPro" id="IPR004358">
    <property type="entry name" value="Sig_transdc_His_kin-like_C"/>
</dbReference>
<evidence type="ECO:0000259" key="13">
    <source>
        <dbReference type="PROSITE" id="PS50112"/>
    </source>
</evidence>
<dbReference type="InterPro" id="IPR035965">
    <property type="entry name" value="PAS-like_dom_sf"/>
</dbReference>
<dbReference type="InterPro" id="IPR052162">
    <property type="entry name" value="Sensor_kinase/Photoreceptor"/>
</dbReference>
<dbReference type="InterPro" id="IPR011006">
    <property type="entry name" value="CheY-like_superfamily"/>
</dbReference>
<feature type="domain" description="Histidine kinase" evidence="11">
    <location>
        <begin position="1922"/>
        <end position="2153"/>
    </location>
</feature>
<keyword evidence="5" id="KW-0547">Nucleotide-binding</keyword>
<feature type="domain" description="Response regulatory" evidence="12">
    <location>
        <begin position="5"/>
        <end position="127"/>
    </location>
</feature>
<evidence type="ECO:0000256" key="5">
    <source>
        <dbReference type="ARBA" id="ARBA00022741"/>
    </source>
</evidence>
<dbReference type="InterPro" id="IPR013655">
    <property type="entry name" value="PAS_fold_3"/>
</dbReference>
<keyword evidence="10" id="KW-0175">Coiled coil</keyword>
<dbReference type="Pfam" id="PF00072">
    <property type="entry name" value="Response_reg"/>
    <property type="match status" value="2"/>
</dbReference>
<feature type="domain" description="PAC" evidence="14">
    <location>
        <begin position="679"/>
        <end position="731"/>
    </location>
</feature>
<evidence type="ECO:0000256" key="2">
    <source>
        <dbReference type="ARBA" id="ARBA00012438"/>
    </source>
</evidence>
<keyword evidence="3 9" id="KW-0597">Phosphoprotein</keyword>
<dbReference type="Pfam" id="PF08447">
    <property type="entry name" value="PAS_3"/>
    <property type="match status" value="5"/>
</dbReference>
<dbReference type="InterPro" id="IPR036890">
    <property type="entry name" value="HATPase_C_sf"/>
</dbReference>
<dbReference type="PROSITE" id="PS50112">
    <property type="entry name" value="PAS"/>
    <property type="match status" value="9"/>
</dbReference>
<feature type="domain" description="PAS" evidence="13">
    <location>
        <begin position="1504"/>
        <end position="1576"/>
    </location>
</feature>
<dbReference type="Pfam" id="PF13426">
    <property type="entry name" value="PAS_9"/>
    <property type="match status" value="1"/>
</dbReference>
<dbReference type="FunFam" id="1.10.287.130:FF:000002">
    <property type="entry name" value="Two-component osmosensing histidine kinase"/>
    <property type="match status" value="1"/>
</dbReference>
<dbReference type="InterPro" id="IPR000700">
    <property type="entry name" value="PAS-assoc_C"/>
</dbReference>
<dbReference type="InterPro" id="IPR003594">
    <property type="entry name" value="HATPase_dom"/>
</dbReference>
<dbReference type="PANTHER" id="PTHR43304:SF1">
    <property type="entry name" value="PAC DOMAIN-CONTAINING PROTEIN"/>
    <property type="match status" value="1"/>
</dbReference>
<dbReference type="SUPFAM" id="SSF55785">
    <property type="entry name" value="PYP-like sensor domain (PAS domain)"/>
    <property type="match status" value="12"/>
</dbReference>
<dbReference type="GO" id="GO:0006355">
    <property type="term" value="P:regulation of DNA-templated transcription"/>
    <property type="evidence" value="ECO:0007669"/>
    <property type="project" value="InterPro"/>
</dbReference>
<dbReference type="Gene3D" id="3.40.50.2300">
    <property type="match status" value="2"/>
</dbReference>
<dbReference type="Gene3D" id="3.30.450.20">
    <property type="entry name" value="PAS domain"/>
    <property type="match status" value="11"/>
</dbReference>
<accession>A0AAW9Q6I5</accession>
<feature type="coiled-coil region" evidence="10">
    <location>
        <begin position="136"/>
        <end position="170"/>
    </location>
</feature>
<dbReference type="PROSITE" id="PS50110">
    <property type="entry name" value="RESPONSE_REGULATORY"/>
    <property type="match status" value="2"/>
</dbReference>
<dbReference type="GO" id="GO:0000155">
    <property type="term" value="F:phosphorelay sensor kinase activity"/>
    <property type="evidence" value="ECO:0007669"/>
    <property type="project" value="InterPro"/>
</dbReference>
<comment type="catalytic activity">
    <reaction evidence="1">
        <text>ATP + protein L-histidine = ADP + protein N-phospho-L-histidine.</text>
        <dbReference type="EC" id="2.7.13.3"/>
    </reaction>
</comment>
<name>A0AAW9Q6I5_9CYAN</name>
<dbReference type="CDD" id="cd00130">
    <property type="entry name" value="PAS"/>
    <property type="match status" value="11"/>
</dbReference>
<dbReference type="RefSeq" id="WP_330485516.1">
    <property type="nucleotide sequence ID" value="NZ_JAZBJZ010000110.1"/>
</dbReference>
<reference evidence="15" key="1">
    <citation type="submission" date="2024-01" db="EMBL/GenBank/DDBJ databases">
        <title>Bank of Algae and Cyanobacteria of the Azores (BACA) strain genomes.</title>
        <authorList>
            <person name="Luz R."/>
            <person name="Cordeiro R."/>
            <person name="Fonseca A."/>
            <person name="Goncalves V."/>
        </authorList>
    </citation>
    <scope>NUCLEOTIDE SEQUENCE</scope>
    <source>
        <strain evidence="15">BACA0141</strain>
    </source>
</reference>
<organism evidence="15 16">
    <name type="scientific">Tumidithrix elongata BACA0141</name>
    <dbReference type="NCBI Taxonomy" id="2716417"/>
    <lineage>
        <taxon>Bacteria</taxon>
        <taxon>Bacillati</taxon>
        <taxon>Cyanobacteriota</taxon>
        <taxon>Cyanophyceae</taxon>
        <taxon>Pseudanabaenales</taxon>
        <taxon>Pseudanabaenaceae</taxon>
        <taxon>Tumidithrix</taxon>
        <taxon>Tumidithrix elongata</taxon>
    </lineage>
</organism>
<dbReference type="Gene3D" id="3.30.565.10">
    <property type="entry name" value="Histidine kinase-like ATPase, C-terminal domain"/>
    <property type="match status" value="1"/>
</dbReference>
<evidence type="ECO:0000256" key="3">
    <source>
        <dbReference type="ARBA" id="ARBA00022553"/>
    </source>
</evidence>
<dbReference type="SMART" id="SM00388">
    <property type="entry name" value="HisKA"/>
    <property type="match status" value="1"/>
</dbReference>
<comment type="caution">
    <text evidence="15">The sequence shown here is derived from an EMBL/GenBank/DDBJ whole genome shotgun (WGS) entry which is preliminary data.</text>
</comment>
<dbReference type="Pfam" id="PF00512">
    <property type="entry name" value="HisKA"/>
    <property type="match status" value="1"/>
</dbReference>
<dbReference type="SUPFAM" id="SSF55781">
    <property type="entry name" value="GAF domain-like"/>
    <property type="match status" value="1"/>
</dbReference>
<dbReference type="SMART" id="SM00091">
    <property type="entry name" value="PAS"/>
    <property type="match status" value="12"/>
</dbReference>
<protein>
    <recommendedName>
        <fullName evidence="2">histidine kinase</fullName>
        <ecNumber evidence="2">2.7.13.3</ecNumber>
    </recommendedName>
</protein>
<dbReference type="InterPro" id="IPR036097">
    <property type="entry name" value="HisK_dim/P_sf"/>
</dbReference>
<keyword evidence="7" id="KW-0067">ATP-binding</keyword>
<dbReference type="Pfam" id="PF00989">
    <property type="entry name" value="PAS"/>
    <property type="match status" value="3"/>
</dbReference>
<dbReference type="PROSITE" id="PS50109">
    <property type="entry name" value="HIS_KIN"/>
    <property type="match status" value="1"/>
</dbReference>
<evidence type="ECO:0000256" key="8">
    <source>
        <dbReference type="ARBA" id="ARBA00023012"/>
    </source>
</evidence>
<dbReference type="PROSITE" id="PS50113">
    <property type="entry name" value="PAC"/>
    <property type="match status" value="9"/>
</dbReference>
<evidence type="ECO:0000256" key="4">
    <source>
        <dbReference type="ARBA" id="ARBA00022679"/>
    </source>
</evidence>
<dbReference type="EC" id="2.7.13.3" evidence="2"/>
<dbReference type="InterPro" id="IPR003018">
    <property type="entry name" value="GAF"/>
</dbReference>
<feature type="domain" description="Response regulatory" evidence="12">
    <location>
        <begin position="2178"/>
        <end position="2294"/>
    </location>
</feature>
<dbReference type="InterPro" id="IPR001610">
    <property type="entry name" value="PAC"/>
</dbReference>
<dbReference type="NCBIfam" id="TIGR00229">
    <property type="entry name" value="sensory_box"/>
    <property type="match status" value="11"/>
</dbReference>
<evidence type="ECO:0000313" key="16">
    <source>
        <dbReference type="Proteomes" id="UP001333818"/>
    </source>
</evidence>
<evidence type="ECO:0000256" key="7">
    <source>
        <dbReference type="ARBA" id="ARBA00022840"/>
    </source>
</evidence>
<gene>
    <name evidence="15" type="ORF">V2H45_20250</name>
</gene>
<dbReference type="PANTHER" id="PTHR43304">
    <property type="entry name" value="PHYTOCHROME-LIKE PROTEIN CPH1"/>
    <property type="match status" value="1"/>
</dbReference>
<feature type="domain" description="PAC" evidence="14">
    <location>
        <begin position="1580"/>
        <end position="1633"/>
    </location>
</feature>
<feature type="coiled-coil region" evidence="10">
    <location>
        <begin position="439"/>
        <end position="477"/>
    </location>
</feature>
<evidence type="ECO:0000259" key="14">
    <source>
        <dbReference type="PROSITE" id="PS50113"/>
    </source>
</evidence>
<dbReference type="Proteomes" id="UP001333818">
    <property type="component" value="Unassembled WGS sequence"/>
</dbReference>
<feature type="domain" description="PAS" evidence="13">
    <location>
        <begin position="861"/>
        <end position="933"/>
    </location>
</feature>
<dbReference type="InterPro" id="IPR013656">
    <property type="entry name" value="PAS_4"/>
</dbReference>
<dbReference type="SUPFAM" id="SSF47384">
    <property type="entry name" value="Homodimeric domain of signal transducing histidine kinase"/>
    <property type="match status" value="1"/>
</dbReference>
<dbReference type="Gene3D" id="1.10.287.130">
    <property type="match status" value="1"/>
</dbReference>
<dbReference type="InterPro" id="IPR000014">
    <property type="entry name" value="PAS"/>
</dbReference>
<evidence type="ECO:0000313" key="15">
    <source>
        <dbReference type="EMBL" id="MEE3719080.1"/>
    </source>
</evidence>
<feature type="domain" description="PAS" evidence="13">
    <location>
        <begin position="474"/>
        <end position="548"/>
    </location>
</feature>
<feature type="domain" description="PAC" evidence="14">
    <location>
        <begin position="805"/>
        <end position="860"/>
    </location>
</feature>
<dbReference type="PRINTS" id="PR00344">
    <property type="entry name" value="BCTRLSENSOR"/>
</dbReference>
<feature type="domain" description="PAS" evidence="13">
    <location>
        <begin position="1762"/>
        <end position="1804"/>
    </location>
</feature>
<keyword evidence="16" id="KW-1185">Reference proteome</keyword>
<evidence type="ECO:0000256" key="10">
    <source>
        <dbReference type="SAM" id="Coils"/>
    </source>
</evidence>
<feature type="domain" description="PAS" evidence="13">
    <location>
        <begin position="1371"/>
        <end position="1445"/>
    </location>
</feature>
<feature type="domain" description="PAC" evidence="14">
    <location>
        <begin position="1709"/>
        <end position="1761"/>
    </location>
</feature>
<evidence type="ECO:0000256" key="6">
    <source>
        <dbReference type="ARBA" id="ARBA00022777"/>
    </source>
</evidence>
<dbReference type="CDD" id="cd17546">
    <property type="entry name" value="REC_hyHK_CKI1_RcsC-like"/>
    <property type="match status" value="1"/>
</dbReference>
<feature type="domain" description="PAC" evidence="14">
    <location>
        <begin position="1317"/>
        <end position="1370"/>
    </location>
</feature>
<feature type="modified residue" description="4-aspartylphosphate" evidence="9">
    <location>
        <position position="2227"/>
    </location>
</feature>
<evidence type="ECO:0000259" key="11">
    <source>
        <dbReference type="PROSITE" id="PS50109"/>
    </source>
</evidence>
<dbReference type="InterPro" id="IPR029016">
    <property type="entry name" value="GAF-like_dom_sf"/>
</dbReference>
<dbReference type="CDD" id="cd00082">
    <property type="entry name" value="HisKA"/>
    <property type="match status" value="1"/>
</dbReference>
<feature type="modified residue" description="4-aspartylphosphate" evidence="9">
    <location>
        <position position="61"/>
    </location>
</feature>
<dbReference type="Pfam" id="PF02518">
    <property type="entry name" value="HATPase_c"/>
    <property type="match status" value="1"/>
</dbReference>
<dbReference type="InterPro" id="IPR005467">
    <property type="entry name" value="His_kinase_dom"/>
</dbReference>